<feature type="region of interest" description="Disordered" evidence="1">
    <location>
        <begin position="83"/>
        <end position="110"/>
    </location>
</feature>
<accession>A0AA40BKJ1</accession>
<feature type="compositionally biased region" description="Basic residues" evidence="1">
    <location>
        <begin position="132"/>
        <end position="141"/>
    </location>
</feature>
<dbReference type="AlphaFoldDB" id="A0AA40BKJ1"/>
<keyword evidence="3" id="KW-1185">Reference proteome</keyword>
<protein>
    <submittedName>
        <fullName evidence="2">Uncharacterized protein</fullName>
    </submittedName>
</protein>
<comment type="caution">
    <text evidence="2">The sequence shown here is derived from an EMBL/GenBank/DDBJ whole genome shotgun (WGS) entry which is preliminary data.</text>
</comment>
<feature type="region of interest" description="Disordered" evidence="1">
    <location>
        <begin position="125"/>
        <end position="149"/>
    </location>
</feature>
<sequence>MAHLNLDLHLPRILRLGTLTALTASPVHIVHQNHPHSPTLALPHNVTTPPYLARRQALHLVLSPFISVLGGKPTATKTCHVARGESGLDAFPSRGPEQRKRQRQHLPDPTLSAALSIGYCRLAGRQADRQRARPRAVRHREPKVDGRAA</sequence>
<dbReference type="Proteomes" id="UP001172159">
    <property type="component" value="Unassembled WGS sequence"/>
</dbReference>
<evidence type="ECO:0000256" key="1">
    <source>
        <dbReference type="SAM" id="MobiDB-lite"/>
    </source>
</evidence>
<gene>
    <name evidence="2" type="ORF">B0T21DRAFT_349329</name>
</gene>
<proteinExistence type="predicted"/>
<evidence type="ECO:0000313" key="3">
    <source>
        <dbReference type="Proteomes" id="UP001172159"/>
    </source>
</evidence>
<evidence type="ECO:0000313" key="2">
    <source>
        <dbReference type="EMBL" id="KAK0735895.1"/>
    </source>
</evidence>
<organism evidence="2 3">
    <name type="scientific">Apiosordaria backusii</name>
    <dbReference type="NCBI Taxonomy" id="314023"/>
    <lineage>
        <taxon>Eukaryota</taxon>
        <taxon>Fungi</taxon>
        <taxon>Dikarya</taxon>
        <taxon>Ascomycota</taxon>
        <taxon>Pezizomycotina</taxon>
        <taxon>Sordariomycetes</taxon>
        <taxon>Sordariomycetidae</taxon>
        <taxon>Sordariales</taxon>
        <taxon>Lasiosphaeriaceae</taxon>
        <taxon>Apiosordaria</taxon>
    </lineage>
</organism>
<name>A0AA40BKJ1_9PEZI</name>
<reference evidence="2" key="1">
    <citation type="submission" date="2023-06" db="EMBL/GenBank/DDBJ databases">
        <title>Genome-scale phylogeny and comparative genomics of the fungal order Sordariales.</title>
        <authorList>
            <consortium name="Lawrence Berkeley National Laboratory"/>
            <person name="Hensen N."/>
            <person name="Bonometti L."/>
            <person name="Westerberg I."/>
            <person name="Brannstrom I.O."/>
            <person name="Guillou S."/>
            <person name="Cros-Aarteil S."/>
            <person name="Calhoun S."/>
            <person name="Haridas S."/>
            <person name="Kuo A."/>
            <person name="Mondo S."/>
            <person name="Pangilinan J."/>
            <person name="Riley R."/>
            <person name="Labutti K."/>
            <person name="Andreopoulos B."/>
            <person name="Lipzen A."/>
            <person name="Chen C."/>
            <person name="Yanf M."/>
            <person name="Daum C."/>
            <person name="Ng V."/>
            <person name="Clum A."/>
            <person name="Steindorff A."/>
            <person name="Ohm R."/>
            <person name="Martin F."/>
            <person name="Silar P."/>
            <person name="Natvig D."/>
            <person name="Lalanne C."/>
            <person name="Gautier V."/>
            <person name="Ament-Velasquez S.L."/>
            <person name="Kruys A."/>
            <person name="Hutchinson M.I."/>
            <person name="Powell A.J."/>
            <person name="Barry K."/>
            <person name="Miller A.N."/>
            <person name="Grigoriev I.V."/>
            <person name="Debuchy R."/>
            <person name="Gladieux P."/>
            <person name="Thoren M.H."/>
            <person name="Johannesson H."/>
        </authorList>
    </citation>
    <scope>NUCLEOTIDE SEQUENCE</scope>
    <source>
        <strain evidence="2">CBS 540.89</strain>
    </source>
</reference>
<dbReference type="EMBL" id="JAUKTV010000007">
    <property type="protein sequence ID" value="KAK0735895.1"/>
    <property type="molecule type" value="Genomic_DNA"/>
</dbReference>